<gene>
    <name evidence="1" type="ORF">LCGC14_1417310</name>
</gene>
<protein>
    <submittedName>
        <fullName evidence="1">Uncharacterized protein</fullName>
    </submittedName>
</protein>
<dbReference type="EMBL" id="LAZR01009409">
    <property type="protein sequence ID" value="KKM72763.1"/>
    <property type="molecule type" value="Genomic_DNA"/>
</dbReference>
<comment type="caution">
    <text evidence="1">The sequence shown here is derived from an EMBL/GenBank/DDBJ whole genome shotgun (WGS) entry which is preliminary data.</text>
</comment>
<organism evidence="1">
    <name type="scientific">marine sediment metagenome</name>
    <dbReference type="NCBI Taxonomy" id="412755"/>
    <lineage>
        <taxon>unclassified sequences</taxon>
        <taxon>metagenomes</taxon>
        <taxon>ecological metagenomes</taxon>
    </lineage>
</organism>
<evidence type="ECO:0000313" key="1">
    <source>
        <dbReference type="EMBL" id="KKM72763.1"/>
    </source>
</evidence>
<reference evidence="1" key="1">
    <citation type="journal article" date="2015" name="Nature">
        <title>Complex archaea that bridge the gap between prokaryotes and eukaryotes.</title>
        <authorList>
            <person name="Spang A."/>
            <person name="Saw J.H."/>
            <person name="Jorgensen S.L."/>
            <person name="Zaremba-Niedzwiedzka K."/>
            <person name="Martijn J."/>
            <person name="Lind A.E."/>
            <person name="van Eijk R."/>
            <person name="Schleper C."/>
            <person name="Guy L."/>
            <person name="Ettema T.J."/>
        </authorList>
    </citation>
    <scope>NUCLEOTIDE SEQUENCE</scope>
</reference>
<accession>A0A0F9JSX3</accession>
<dbReference type="AlphaFoldDB" id="A0A0F9JSX3"/>
<name>A0A0F9JSX3_9ZZZZ</name>
<proteinExistence type="predicted"/>
<sequence length="104" mass="11579">MEEKLEKPVETCGLMLTFEGGVGVKVNLKATKQKVIEKIQIHLSKGFQNLVQFETTNPDVEEVLLFEPKKILAVVLTKEFLVQSGRIVPAHLASPGVPPTDFRH</sequence>